<organism evidence="2 3">
    <name type="scientific">Cellulomonas oligotrophica</name>
    <dbReference type="NCBI Taxonomy" id="931536"/>
    <lineage>
        <taxon>Bacteria</taxon>
        <taxon>Bacillati</taxon>
        <taxon>Actinomycetota</taxon>
        <taxon>Actinomycetes</taxon>
        <taxon>Micrococcales</taxon>
        <taxon>Cellulomonadaceae</taxon>
        <taxon>Cellulomonas</taxon>
    </lineage>
</organism>
<reference evidence="2 3" key="1">
    <citation type="submission" date="2021-01" db="EMBL/GenBank/DDBJ databases">
        <title>Whole genome shotgun sequence of Cellulomonas oligotrophica NBRC 109435.</title>
        <authorList>
            <person name="Komaki H."/>
            <person name="Tamura T."/>
        </authorList>
    </citation>
    <scope>NUCLEOTIDE SEQUENCE [LARGE SCALE GENOMIC DNA]</scope>
    <source>
        <strain evidence="2 3">NBRC 109435</strain>
    </source>
</reference>
<proteinExistence type="predicted"/>
<feature type="compositionally biased region" description="Acidic residues" evidence="1">
    <location>
        <begin position="194"/>
        <end position="204"/>
    </location>
</feature>
<feature type="region of interest" description="Disordered" evidence="1">
    <location>
        <begin position="181"/>
        <end position="204"/>
    </location>
</feature>
<sequence length="204" mass="21181">MARGAYGAQMSTTAPAARTRWRHAAVALVLLTGAGATLATTPPLERCPDPPADGAVSDFYGPQEYETGLARVASPREFSLDGFPVVQTDVSGPACVTADDGSVTVRVDLRLDLDEPGPVPDEVLGTLTVRDGQGRSWSPAEVSARERLAPRSEGGDPTPSTATVTFALPVDVEPPVSLHLGGWGGLDGAPLEELSLDEPTETPP</sequence>
<comment type="caution">
    <text evidence="2">The sequence shown here is derived from an EMBL/GenBank/DDBJ whole genome shotgun (WGS) entry which is preliminary data.</text>
</comment>
<protein>
    <recommendedName>
        <fullName evidence="4">DUF4352 domain-containing protein</fullName>
    </recommendedName>
</protein>
<dbReference type="EMBL" id="BONN01000001">
    <property type="protein sequence ID" value="GIG31252.1"/>
    <property type="molecule type" value="Genomic_DNA"/>
</dbReference>
<name>A0ABQ4D6A1_9CELL</name>
<gene>
    <name evidence="2" type="ORF">Col01nite_04110</name>
</gene>
<evidence type="ECO:0000313" key="2">
    <source>
        <dbReference type="EMBL" id="GIG31252.1"/>
    </source>
</evidence>
<accession>A0ABQ4D6A1</accession>
<feature type="region of interest" description="Disordered" evidence="1">
    <location>
        <begin position="131"/>
        <end position="163"/>
    </location>
</feature>
<evidence type="ECO:0008006" key="4">
    <source>
        <dbReference type="Google" id="ProtNLM"/>
    </source>
</evidence>
<evidence type="ECO:0000313" key="3">
    <source>
        <dbReference type="Proteomes" id="UP000618382"/>
    </source>
</evidence>
<keyword evidence="3" id="KW-1185">Reference proteome</keyword>
<feature type="compositionally biased region" description="Basic and acidic residues" evidence="1">
    <location>
        <begin position="143"/>
        <end position="154"/>
    </location>
</feature>
<dbReference type="Proteomes" id="UP000618382">
    <property type="component" value="Unassembled WGS sequence"/>
</dbReference>
<evidence type="ECO:0000256" key="1">
    <source>
        <dbReference type="SAM" id="MobiDB-lite"/>
    </source>
</evidence>